<organism evidence="2 3">
    <name type="scientific">Streptomyces caledonius</name>
    <dbReference type="NCBI Taxonomy" id="3134107"/>
    <lineage>
        <taxon>Bacteria</taxon>
        <taxon>Bacillati</taxon>
        <taxon>Actinomycetota</taxon>
        <taxon>Actinomycetes</taxon>
        <taxon>Kitasatosporales</taxon>
        <taxon>Streptomycetaceae</taxon>
        <taxon>Streptomyces</taxon>
    </lineage>
</organism>
<evidence type="ECO:0000256" key="1">
    <source>
        <dbReference type="SAM" id="MobiDB-lite"/>
    </source>
</evidence>
<name>A0ABU8U705_9ACTN</name>
<dbReference type="Pfam" id="PF24585">
    <property type="entry name" value="YunG"/>
    <property type="match status" value="1"/>
</dbReference>
<gene>
    <name evidence="2" type="ORF">WKI68_24315</name>
</gene>
<evidence type="ECO:0000313" key="3">
    <source>
        <dbReference type="Proteomes" id="UP001382904"/>
    </source>
</evidence>
<dbReference type="EMBL" id="JBBKAM010000002">
    <property type="protein sequence ID" value="MEJ8643649.1"/>
    <property type="molecule type" value="Genomic_DNA"/>
</dbReference>
<keyword evidence="3" id="KW-1185">Reference proteome</keyword>
<feature type="region of interest" description="Disordered" evidence="1">
    <location>
        <begin position="1"/>
        <end position="29"/>
    </location>
</feature>
<proteinExistence type="predicted"/>
<comment type="caution">
    <text evidence="2">The sequence shown here is derived from an EMBL/GenBank/DDBJ whole genome shotgun (WGS) entry which is preliminary data.</text>
</comment>
<accession>A0ABU8U705</accession>
<dbReference type="InterPro" id="IPR056238">
    <property type="entry name" value="YunG-like"/>
</dbReference>
<feature type="compositionally biased region" description="Low complexity" evidence="1">
    <location>
        <begin position="153"/>
        <end position="167"/>
    </location>
</feature>
<reference evidence="2 3" key="1">
    <citation type="submission" date="2024-03" db="EMBL/GenBank/DDBJ databases">
        <title>Novel Streptomyces species of biotechnological and ecological value are a feature of Machair soil.</title>
        <authorList>
            <person name="Prole J.R."/>
            <person name="Goodfellow M."/>
            <person name="Allenby N."/>
            <person name="Ward A.C."/>
        </authorList>
    </citation>
    <scope>NUCLEOTIDE SEQUENCE [LARGE SCALE GENOMIC DNA]</scope>
    <source>
        <strain evidence="2 3">MS1.HAVA.3</strain>
    </source>
</reference>
<feature type="compositionally biased region" description="Gly residues" evidence="1">
    <location>
        <begin position="1"/>
        <end position="11"/>
    </location>
</feature>
<protein>
    <submittedName>
        <fullName evidence="2">Uncharacterized protein</fullName>
    </submittedName>
</protein>
<evidence type="ECO:0000313" key="2">
    <source>
        <dbReference type="EMBL" id="MEJ8643649.1"/>
    </source>
</evidence>
<sequence>MDSRGPRGGHPAGWSAETGEPADISKVPWTPENPAWGRCDITALVVQDLVGGELVLGEVFHDGRPEGYHWWNLLPGGIRVDLTREQFRRGETVTPGRVVERPGGRLRRRWEEYQLLRQRVIEKLGPLPGRMVTPDGRRLAYTDFGGPGRRSSRCTGTSRPGRLSRGWPGRWVRRGG</sequence>
<feature type="region of interest" description="Disordered" evidence="1">
    <location>
        <begin position="142"/>
        <end position="167"/>
    </location>
</feature>
<dbReference type="Proteomes" id="UP001382904">
    <property type="component" value="Unassembled WGS sequence"/>
</dbReference>